<evidence type="ECO:0000313" key="2">
    <source>
        <dbReference type="EMBL" id="WKK81438.2"/>
    </source>
</evidence>
<feature type="transmembrane region" description="Helical" evidence="1">
    <location>
        <begin position="332"/>
        <end position="355"/>
    </location>
</feature>
<accession>A0AA49JD15</accession>
<feature type="transmembrane region" description="Helical" evidence="1">
    <location>
        <begin position="102"/>
        <end position="127"/>
    </location>
</feature>
<protein>
    <submittedName>
        <fullName evidence="2">TIGR00366 family protein</fullName>
    </submittedName>
</protein>
<dbReference type="Proteomes" id="UP001232019">
    <property type="component" value="Chromosome"/>
</dbReference>
<reference evidence="2" key="1">
    <citation type="submission" date="2023-08" db="EMBL/GenBank/DDBJ databases">
        <title>Comparative genomics and taxonomic characterization of three novel marine species of genus Marivirga.</title>
        <authorList>
            <person name="Muhammad N."/>
            <person name="Kim S.-G."/>
        </authorList>
    </citation>
    <scope>NUCLEOTIDE SEQUENCE</scope>
    <source>
        <strain evidence="2">BKB1-2</strain>
    </source>
</reference>
<dbReference type="GO" id="GO:0005886">
    <property type="term" value="C:plasma membrane"/>
    <property type="evidence" value="ECO:0007669"/>
    <property type="project" value="TreeGrafter"/>
</dbReference>
<sequence length="447" mass="49184">MSFSKQYIKLVDRFLPSPFVIALLLSAITFFLALIFTGEEGENLFQQSQNILGFWQKGFWELLAFTMQMVLILLLGHTLALTPFFSNIIKKIASVPSNTSQAAFLISFFTIVMSFLNWGLCLIFGAILSRKIGENFNAENKNFNYGILGAAGYSGMMVWHGGLSASAPLKVAEMGHFLVDKIGVISISETLFSSMNIVISIVLLIFIPGLFYFLGRIFSSNTDYSKLLKPSNKEEAQIDNSASENKAWIAYLLSGIMVLSASFYAFDKWNTNESIVDLNFINFLLLSFGILLHGSLAKFMRAVNSGITGVSGIVIQFPIYSGIMGIMKYSGLVILISDFFVSISTATSFPILTFFSAGLVNFFVPSGGGQWAVQGPIVVEAANALNIPIYKIIMALAYGDQITNMLQPFWALPLLGITQLKAKDILPYSFFALLFGAVIFIIGLLIF</sequence>
<feature type="transmembrane region" description="Helical" evidence="1">
    <location>
        <begin position="190"/>
        <end position="214"/>
    </location>
</feature>
<feature type="transmembrane region" description="Helical" evidence="1">
    <location>
        <begin position="248"/>
        <end position="266"/>
    </location>
</feature>
<feature type="transmembrane region" description="Helical" evidence="1">
    <location>
        <begin position="302"/>
        <end position="320"/>
    </location>
</feature>
<gene>
    <name evidence="2" type="ORF">QYS47_03770</name>
</gene>
<organism evidence="2">
    <name type="scientific">Marivirga arenosa</name>
    <dbReference type="NCBI Taxonomy" id="3059076"/>
    <lineage>
        <taxon>Bacteria</taxon>
        <taxon>Pseudomonadati</taxon>
        <taxon>Bacteroidota</taxon>
        <taxon>Cytophagia</taxon>
        <taxon>Cytophagales</taxon>
        <taxon>Marivirgaceae</taxon>
        <taxon>Marivirga</taxon>
    </lineage>
</organism>
<dbReference type="PANTHER" id="PTHR41983:SF2">
    <property type="entry name" value="SHORT-CHAIN FATTY ACID TRANSPORTER-RELATED"/>
    <property type="match status" value="1"/>
</dbReference>
<keyword evidence="1" id="KW-0472">Membrane</keyword>
<dbReference type="AlphaFoldDB" id="A0AA49JD15"/>
<feature type="transmembrane region" description="Helical" evidence="1">
    <location>
        <begin position="278"/>
        <end position="296"/>
    </location>
</feature>
<feature type="transmembrane region" description="Helical" evidence="1">
    <location>
        <begin position="425"/>
        <end position="446"/>
    </location>
</feature>
<keyword evidence="1" id="KW-0812">Transmembrane</keyword>
<feature type="transmembrane region" description="Helical" evidence="1">
    <location>
        <begin position="58"/>
        <end position="81"/>
    </location>
</feature>
<dbReference type="EMBL" id="CP129968">
    <property type="protein sequence ID" value="WKK81438.2"/>
    <property type="molecule type" value="Genomic_DNA"/>
</dbReference>
<dbReference type="PANTHER" id="PTHR41983">
    <property type="entry name" value="SHORT-CHAIN FATTY ACID TRANSPORTER-RELATED"/>
    <property type="match status" value="1"/>
</dbReference>
<feature type="transmembrane region" description="Helical" evidence="1">
    <location>
        <begin position="147"/>
        <end position="169"/>
    </location>
</feature>
<dbReference type="KEGG" id="marp:QYS47_03770"/>
<name>A0AA49JD15_9BACT</name>
<feature type="transmembrane region" description="Helical" evidence="1">
    <location>
        <begin position="20"/>
        <end position="38"/>
    </location>
</feature>
<dbReference type="InterPro" id="IPR006160">
    <property type="entry name" value="SCFA_transpt_AtoE"/>
</dbReference>
<evidence type="ECO:0000256" key="1">
    <source>
        <dbReference type="SAM" id="Phobius"/>
    </source>
</evidence>
<proteinExistence type="predicted"/>
<dbReference type="Pfam" id="PF02667">
    <property type="entry name" value="SCFA_trans"/>
    <property type="match status" value="1"/>
</dbReference>
<keyword evidence="1" id="KW-1133">Transmembrane helix</keyword>
<dbReference type="RefSeq" id="WP_322348194.1">
    <property type="nucleotide sequence ID" value="NZ_CP129968.2"/>
</dbReference>